<dbReference type="OrthoDB" id="48992at2759"/>
<feature type="compositionally biased region" description="Low complexity" evidence="1">
    <location>
        <begin position="76"/>
        <end position="94"/>
    </location>
</feature>
<keyword evidence="3" id="KW-1185">Reference proteome</keyword>
<evidence type="ECO:0000256" key="1">
    <source>
        <dbReference type="SAM" id="MobiDB-lite"/>
    </source>
</evidence>
<accession>A0A1E7FQP6</accession>
<dbReference type="KEGG" id="fcy:FRACYDRAFT_234107"/>
<feature type="compositionally biased region" description="Basic residues" evidence="1">
    <location>
        <begin position="65"/>
        <end position="75"/>
    </location>
</feature>
<feature type="compositionally biased region" description="Basic residues" evidence="1">
    <location>
        <begin position="28"/>
        <end position="44"/>
    </location>
</feature>
<sequence>MNLCGGITGISEYESILQIPDEEYNATPRKKKSSSSTSKRRSKSPSKDRTMFLAQQTSLSNRPSSRSRSRSRSRSSRGLTSMTSTNQQQSSSMTKPGTPAASSSMLNPVSRHNYDKLKPRQHRSQPLTSHGHKSSSILTKKLEYGFNLTWLNNGGSNRLPVNLSTNSDKSYLRIRMRSRDEEESENDSSILNRGDIKIKVRHISRVGSETAAEKMEDNLGSSDKTYFVVKMKNIGGESNKFTFLAQSLAERDTVVLAIRSLIDPGMHSKSSRTRKVQSNIDHKIRSEQRNKNVLQDQYPAEIDKCYETENSFSEFNTKNQKPSRPTNLIINSMENKEHANDSRNDEGIRDIENSEGEYTREENIDMKVHDDFVNKLMITKKQSINKSTRRPNARIEKNDVYSCKTLAKKDTIIEGRIRPHSSSGISSTKLLINNKKSRSRSPRELERKVRHQATLDRETISMDGIADSTRYESFACNPIGGCRNPIEGCQSQALAAVEDGDLADLAATCTNPVTGPWCADDVCTVTLKDFADSMTGIFELKQKFKEDLYVDGKHQKVVAEEYISGFLSNNTNMSELLSVNDLWNVAAVKPTTGKELKDRRPHNRARNADGKAIRLKNLRKQMTFKAADTKNMTFLQTTSSFDAINNRKEKWNSKKSKFQDVDDSELLYYDSDPEDARERTMKCGPRVAMARRESSVGNETNSKRREALNILDSRSFGLGRRWKRLGQEVLSDIIEATKNERFTLIWHPTQNDQNSNMPPVCVKVWVESGIYLTDGTFLLPKLTWLPVHESNLNIRVLNVSDETPGSLDLLDVCRVRECESIDRKLHPFAHLERSFVIQTQKGRYMFETQSKQERGRVVNGLKLVIARLASLLMLRDLRAVDEFFGGNSVPGEAPAWANDNDNDNERSGFPVA</sequence>
<evidence type="ECO:0000313" key="2">
    <source>
        <dbReference type="EMBL" id="OEU20478.1"/>
    </source>
</evidence>
<dbReference type="EMBL" id="KV784354">
    <property type="protein sequence ID" value="OEU20478.1"/>
    <property type="molecule type" value="Genomic_DNA"/>
</dbReference>
<dbReference type="InParanoid" id="A0A1E7FQP6"/>
<reference evidence="2 3" key="1">
    <citation type="submission" date="2016-09" db="EMBL/GenBank/DDBJ databases">
        <title>Extensive genetic diversity and differential bi-allelic expression allows diatom success in the polar Southern Ocean.</title>
        <authorList>
            <consortium name="DOE Joint Genome Institute"/>
            <person name="Mock T."/>
            <person name="Otillar R.P."/>
            <person name="Strauss J."/>
            <person name="Dupont C."/>
            <person name="Frickenhaus S."/>
            <person name="Maumus F."/>
            <person name="Mcmullan M."/>
            <person name="Sanges R."/>
            <person name="Schmutz J."/>
            <person name="Toseland A."/>
            <person name="Valas R."/>
            <person name="Veluchamy A."/>
            <person name="Ward B.J."/>
            <person name="Allen A."/>
            <person name="Barry K."/>
            <person name="Falciatore A."/>
            <person name="Ferrante M."/>
            <person name="Fortunato A.E."/>
            <person name="Gloeckner G."/>
            <person name="Gruber A."/>
            <person name="Hipkin R."/>
            <person name="Janech M."/>
            <person name="Kroth P."/>
            <person name="Leese F."/>
            <person name="Lindquist E."/>
            <person name="Lyon B.R."/>
            <person name="Martin J."/>
            <person name="Mayer C."/>
            <person name="Parker M."/>
            <person name="Quesneville H."/>
            <person name="Raymond J."/>
            <person name="Uhlig C."/>
            <person name="Valentin K.U."/>
            <person name="Worden A.Z."/>
            <person name="Armbrust E.V."/>
            <person name="Bowler C."/>
            <person name="Green B."/>
            <person name="Moulton V."/>
            <person name="Van Oosterhout C."/>
            <person name="Grigoriev I."/>
        </authorList>
    </citation>
    <scope>NUCLEOTIDE SEQUENCE [LARGE SCALE GENOMIC DNA]</scope>
    <source>
        <strain evidence="2 3">CCMP1102</strain>
    </source>
</reference>
<feature type="region of interest" description="Disordered" evidence="1">
    <location>
        <begin position="891"/>
        <end position="912"/>
    </location>
</feature>
<feature type="region of interest" description="Disordered" evidence="1">
    <location>
        <begin position="18"/>
        <end position="111"/>
    </location>
</feature>
<name>A0A1E7FQP6_9STRA</name>
<gene>
    <name evidence="2" type="ORF">FRACYDRAFT_234107</name>
</gene>
<proteinExistence type="predicted"/>
<dbReference type="Proteomes" id="UP000095751">
    <property type="component" value="Unassembled WGS sequence"/>
</dbReference>
<organism evidence="2 3">
    <name type="scientific">Fragilariopsis cylindrus CCMP1102</name>
    <dbReference type="NCBI Taxonomy" id="635003"/>
    <lineage>
        <taxon>Eukaryota</taxon>
        <taxon>Sar</taxon>
        <taxon>Stramenopiles</taxon>
        <taxon>Ochrophyta</taxon>
        <taxon>Bacillariophyta</taxon>
        <taxon>Bacillariophyceae</taxon>
        <taxon>Bacillariophycidae</taxon>
        <taxon>Bacillariales</taxon>
        <taxon>Bacillariaceae</taxon>
        <taxon>Fragilariopsis</taxon>
    </lineage>
</organism>
<evidence type="ECO:0000313" key="3">
    <source>
        <dbReference type="Proteomes" id="UP000095751"/>
    </source>
</evidence>
<protein>
    <submittedName>
        <fullName evidence="2">Uncharacterized protein</fullName>
    </submittedName>
</protein>
<dbReference type="AlphaFoldDB" id="A0A1E7FQP6"/>